<keyword evidence="3" id="KW-1185">Reference proteome</keyword>
<protein>
    <submittedName>
        <fullName evidence="2">Uncharacterized protein</fullName>
    </submittedName>
</protein>
<feature type="compositionally biased region" description="Pro residues" evidence="1">
    <location>
        <begin position="60"/>
        <end position="72"/>
    </location>
</feature>
<organism evidence="2 3">
    <name type="scientific">Zalerion maritima</name>
    <dbReference type="NCBI Taxonomy" id="339359"/>
    <lineage>
        <taxon>Eukaryota</taxon>
        <taxon>Fungi</taxon>
        <taxon>Dikarya</taxon>
        <taxon>Ascomycota</taxon>
        <taxon>Pezizomycotina</taxon>
        <taxon>Sordariomycetes</taxon>
        <taxon>Lulworthiomycetidae</taxon>
        <taxon>Lulworthiales</taxon>
        <taxon>Lulworthiaceae</taxon>
        <taxon>Zalerion</taxon>
    </lineage>
</organism>
<sequence length="204" mass="22220">MLFVDPPESQYSQPPDTSFTAATVQTSPSPNTSAPHIRHFIEDHQALCFERPTTVSLAAPMPPPPSRWPPSSPVKTTNTALMPIYSHREAQTLPLFHHLETEMRTPPTSSSTSQSSSASSSAEFRLFSNIQHEAQFSMQPEEIPSTAGAARQGVEESPLQLGFGYNAEDGWLAAPAVEARLVGKAFARVHETHHAALCYPRSDG</sequence>
<accession>A0AAD5RKX4</accession>
<comment type="caution">
    <text evidence="2">The sequence shown here is derived from an EMBL/GenBank/DDBJ whole genome shotgun (WGS) entry which is preliminary data.</text>
</comment>
<proteinExistence type="predicted"/>
<evidence type="ECO:0000256" key="1">
    <source>
        <dbReference type="SAM" id="MobiDB-lite"/>
    </source>
</evidence>
<feature type="compositionally biased region" description="Polar residues" evidence="1">
    <location>
        <begin position="9"/>
        <end position="34"/>
    </location>
</feature>
<evidence type="ECO:0000313" key="3">
    <source>
        <dbReference type="Proteomes" id="UP001201980"/>
    </source>
</evidence>
<dbReference type="AlphaFoldDB" id="A0AAD5RKX4"/>
<dbReference type="Proteomes" id="UP001201980">
    <property type="component" value="Unassembled WGS sequence"/>
</dbReference>
<feature type="region of interest" description="Disordered" evidence="1">
    <location>
        <begin position="103"/>
        <end position="123"/>
    </location>
</feature>
<feature type="region of interest" description="Disordered" evidence="1">
    <location>
        <begin position="1"/>
        <end position="34"/>
    </location>
</feature>
<reference evidence="2" key="1">
    <citation type="submission" date="2022-07" db="EMBL/GenBank/DDBJ databases">
        <title>Draft genome sequence of Zalerion maritima ATCC 34329, a (micro)plastics degrading marine fungus.</title>
        <authorList>
            <person name="Paco A."/>
            <person name="Goncalves M.F.M."/>
            <person name="Rocha-Santos T.A.P."/>
            <person name="Alves A."/>
        </authorList>
    </citation>
    <scope>NUCLEOTIDE SEQUENCE</scope>
    <source>
        <strain evidence="2">ATCC 34329</strain>
    </source>
</reference>
<dbReference type="EMBL" id="JAKWBI020000346">
    <property type="protein sequence ID" value="KAJ2896190.1"/>
    <property type="molecule type" value="Genomic_DNA"/>
</dbReference>
<feature type="region of interest" description="Disordered" evidence="1">
    <location>
        <begin position="55"/>
        <end position="75"/>
    </location>
</feature>
<gene>
    <name evidence="2" type="ORF">MKZ38_005758</name>
</gene>
<name>A0AAD5RKX4_9PEZI</name>
<feature type="compositionally biased region" description="Low complexity" evidence="1">
    <location>
        <begin position="108"/>
        <end position="122"/>
    </location>
</feature>
<evidence type="ECO:0000313" key="2">
    <source>
        <dbReference type="EMBL" id="KAJ2896190.1"/>
    </source>
</evidence>